<dbReference type="Proteomes" id="UP000663865">
    <property type="component" value="Unassembled WGS sequence"/>
</dbReference>
<dbReference type="EMBL" id="CAJNYV010004539">
    <property type="protein sequence ID" value="CAF3678053.1"/>
    <property type="molecule type" value="Genomic_DNA"/>
</dbReference>
<evidence type="ECO:0000256" key="8">
    <source>
        <dbReference type="SAM" id="MobiDB-lite"/>
    </source>
</evidence>
<feature type="compositionally biased region" description="Polar residues" evidence="8">
    <location>
        <begin position="133"/>
        <end position="142"/>
    </location>
</feature>
<dbReference type="FunFam" id="2.10.110.10:FF:000001">
    <property type="entry name" value="Cysteine and glycine-rich protein 1"/>
    <property type="match status" value="1"/>
</dbReference>
<dbReference type="PANTHER" id="PTHR24215:SF35">
    <property type="entry name" value="MUSCLE LIM PROTEIN MLP84B"/>
    <property type="match status" value="1"/>
</dbReference>
<evidence type="ECO:0000256" key="7">
    <source>
        <dbReference type="PROSITE-ProRule" id="PRU00125"/>
    </source>
</evidence>
<reference evidence="10" key="1">
    <citation type="submission" date="2021-02" db="EMBL/GenBank/DDBJ databases">
        <authorList>
            <person name="Nowell W R."/>
        </authorList>
    </citation>
    <scope>NUCLEOTIDE SEQUENCE</scope>
</reference>
<name>A0A818SUY8_9BILA</name>
<keyword evidence="2 7" id="KW-0479">Metal-binding</keyword>
<evidence type="ECO:0000313" key="11">
    <source>
        <dbReference type="Proteomes" id="UP000663865"/>
    </source>
</evidence>
<proteinExistence type="predicted"/>
<dbReference type="GO" id="GO:0005634">
    <property type="term" value="C:nucleus"/>
    <property type="evidence" value="ECO:0007669"/>
    <property type="project" value="UniProtKB-SubCell"/>
</dbReference>
<sequence length="155" mass="17288">MIDMIRFVCLHVFEQKMYTDRFLSSSSFANCVLFDSYNKPQIKMSYKNQEPQLCPRCGHAAFHAESLPAAGKMWHKACFRCALCKKSLEVTTVSEHDGDLYCKQCYTRKFGIRGVGFGIGAGALGMDTGERFGNTQSLSNKPNYPPMPGITPPPS</sequence>
<dbReference type="InterPro" id="IPR001781">
    <property type="entry name" value="Znf_LIM"/>
</dbReference>
<dbReference type="GO" id="GO:0030018">
    <property type="term" value="C:Z disc"/>
    <property type="evidence" value="ECO:0007669"/>
    <property type="project" value="TreeGrafter"/>
</dbReference>
<accession>A0A818SUY8</accession>
<keyword evidence="3" id="KW-0677">Repeat</keyword>
<evidence type="ECO:0000256" key="2">
    <source>
        <dbReference type="ARBA" id="ARBA00022723"/>
    </source>
</evidence>
<dbReference type="SMART" id="SM00132">
    <property type="entry name" value="LIM"/>
    <property type="match status" value="1"/>
</dbReference>
<protein>
    <recommendedName>
        <fullName evidence="9">LIM zinc-binding domain-containing protein</fullName>
    </recommendedName>
</protein>
<feature type="region of interest" description="Disordered" evidence="8">
    <location>
        <begin position="132"/>
        <end position="155"/>
    </location>
</feature>
<dbReference type="GO" id="GO:0046872">
    <property type="term" value="F:metal ion binding"/>
    <property type="evidence" value="ECO:0007669"/>
    <property type="project" value="UniProtKB-KW"/>
</dbReference>
<evidence type="ECO:0000256" key="4">
    <source>
        <dbReference type="ARBA" id="ARBA00022833"/>
    </source>
</evidence>
<keyword evidence="6" id="KW-0539">Nucleus</keyword>
<dbReference type="GO" id="GO:0060537">
    <property type="term" value="P:muscle tissue development"/>
    <property type="evidence" value="ECO:0007669"/>
    <property type="project" value="TreeGrafter"/>
</dbReference>
<comment type="subcellular location">
    <subcellularLocation>
        <location evidence="1">Nucleus</location>
    </subcellularLocation>
</comment>
<evidence type="ECO:0000256" key="3">
    <source>
        <dbReference type="ARBA" id="ARBA00022737"/>
    </source>
</evidence>
<dbReference type="Pfam" id="PF00412">
    <property type="entry name" value="LIM"/>
    <property type="match status" value="1"/>
</dbReference>
<evidence type="ECO:0000256" key="5">
    <source>
        <dbReference type="ARBA" id="ARBA00023038"/>
    </source>
</evidence>
<evidence type="ECO:0000259" key="9">
    <source>
        <dbReference type="PROSITE" id="PS50023"/>
    </source>
</evidence>
<dbReference type="PROSITE" id="PS50023">
    <property type="entry name" value="LIM_DOMAIN_2"/>
    <property type="match status" value="1"/>
</dbReference>
<keyword evidence="5 7" id="KW-0440">LIM domain</keyword>
<dbReference type="GO" id="GO:0008307">
    <property type="term" value="F:structural constituent of muscle"/>
    <property type="evidence" value="ECO:0007669"/>
    <property type="project" value="TreeGrafter"/>
</dbReference>
<evidence type="ECO:0000256" key="1">
    <source>
        <dbReference type="ARBA" id="ARBA00004123"/>
    </source>
</evidence>
<dbReference type="Gene3D" id="2.10.110.10">
    <property type="entry name" value="Cysteine Rich Protein"/>
    <property type="match status" value="1"/>
</dbReference>
<keyword evidence="4 7" id="KW-0862">Zinc</keyword>
<gene>
    <name evidence="10" type="ORF">KIK155_LOCUS25140</name>
</gene>
<dbReference type="GO" id="GO:0042805">
    <property type="term" value="F:actinin binding"/>
    <property type="evidence" value="ECO:0007669"/>
    <property type="project" value="TreeGrafter"/>
</dbReference>
<dbReference type="PANTHER" id="PTHR24215">
    <property type="entry name" value="RHO-GTPASE-ACTIVATING PROTEIN LRG1"/>
    <property type="match status" value="1"/>
</dbReference>
<organism evidence="10 11">
    <name type="scientific">Rotaria socialis</name>
    <dbReference type="NCBI Taxonomy" id="392032"/>
    <lineage>
        <taxon>Eukaryota</taxon>
        <taxon>Metazoa</taxon>
        <taxon>Spiralia</taxon>
        <taxon>Gnathifera</taxon>
        <taxon>Rotifera</taxon>
        <taxon>Eurotatoria</taxon>
        <taxon>Bdelloidea</taxon>
        <taxon>Philodinida</taxon>
        <taxon>Philodinidae</taxon>
        <taxon>Rotaria</taxon>
    </lineage>
</organism>
<comment type="caution">
    <text evidence="10">The sequence shown here is derived from an EMBL/GenBank/DDBJ whole genome shotgun (WGS) entry which is preliminary data.</text>
</comment>
<evidence type="ECO:0000313" key="10">
    <source>
        <dbReference type="EMBL" id="CAF3678053.1"/>
    </source>
</evidence>
<feature type="compositionally biased region" description="Pro residues" evidence="8">
    <location>
        <begin position="143"/>
        <end position="155"/>
    </location>
</feature>
<dbReference type="PROSITE" id="PS00478">
    <property type="entry name" value="LIM_DOMAIN_1"/>
    <property type="match status" value="1"/>
</dbReference>
<dbReference type="AlphaFoldDB" id="A0A818SUY8"/>
<feature type="domain" description="LIM zinc-binding" evidence="9">
    <location>
        <begin position="52"/>
        <end position="112"/>
    </location>
</feature>
<dbReference type="SUPFAM" id="SSF57716">
    <property type="entry name" value="Glucocorticoid receptor-like (DNA-binding domain)"/>
    <property type="match status" value="2"/>
</dbReference>
<dbReference type="GO" id="GO:0045214">
    <property type="term" value="P:sarcomere organization"/>
    <property type="evidence" value="ECO:0007669"/>
    <property type="project" value="TreeGrafter"/>
</dbReference>
<evidence type="ECO:0000256" key="6">
    <source>
        <dbReference type="ARBA" id="ARBA00023242"/>
    </source>
</evidence>
<dbReference type="CDD" id="cd09326">
    <property type="entry name" value="LIM_CRP_like"/>
    <property type="match status" value="1"/>
</dbReference>